<proteinExistence type="predicted"/>
<feature type="compositionally biased region" description="Polar residues" evidence="4">
    <location>
        <begin position="8"/>
        <end position="18"/>
    </location>
</feature>
<feature type="region of interest" description="Disordered" evidence="4">
    <location>
        <begin position="1"/>
        <end position="71"/>
    </location>
</feature>
<dbReference type="EMBL" id="BFEA01000080">
    <property type="protein sequence ID" value="GBG66922.1"/>
    <property type="molecule type" value="Genomic_DNA"/>
</dbReference>
<evidence type="ECO:0000313" key="6">
    <source>
        <dbReference type="Proteomes" id="UP000265515"/>
    </source>
</evidence>
<evidence type="ECO:0000256" key="1">
    <source>
        <dbReference type="ARBA" id="ARBA00022490"/>
    </source>
</evidence>
<evidence type="ECO:0008006" key="7">
    <source>
        <dbReference type="Google" id="ProtNLM"/>
    </source>
</evidence>
<dbReference type="SUPFAM" id="SSF54690">
    <property type="entry name" value="Molybdopterin synthase subunit MoaE"/>
    <property type="match status" value="1"/>
</dbReference>
<gene>
    <name evidence="5" type="ORF">CBR_g72677</name>
</gene>
<dbReference type="FunFam" id="3.90.1170.40:FF:000002">
    <property type="entry name" value="Molybdopterin synthase catalytic subunit"/>
    <property type="match status" value="1"/>
</dbReference>
<name>A0A388KA28_CHABU</name>
<dbReference type="CDD" id="cd00756">
    <property type="entry name" value="MoaE"/>
    <property type="match status" value="1"/>
</dbReference>
<dbReference type="Proteomes" id="UP000265515">
    <property type="component" value="Unassembled WGS sequence"/>
</dbReference>
<dbReference type="GO" id="GO:0016740">
    <property type="term" value="F:transferase activity"/>
    <property type="evidence" value="ECO:0007669"/>
    <property type="project" value="UniProtKB-KW"/>
</dbReference>
<dbReference type="PANTHER" id="PTHR23404">
    <property type="entry name" value="MOLYBDOPTERIN SYNTHASE RELATED"/>
    <property type="match status" value="1"/>
</dbReference>
<evidence type="ECO:0000313" key="5">
    <source>
        <dbReference type="EMBL" id="GBG66922.1"/>
    </source>
</evidence>
<reference evidence="5 6" key="1">
    <citation type="journal article" date="2018" name="Cell">
        <title>The Chara Genome: Secondary Complexity and Implications for Plant Terrestrialization.</title>
        <authorList>
            <person name="Nishiyama T."/>
            <person name="Sakayama H."/>
            <person name="Vries J.D."/>
            <person name="Buschmann H."/>
            <person name="Saint-Marcoux D."/>
            <person name="Ullrich K.K."/>
            <person name="Haas F.B."/>
            <person name="Vanderstraeten L."/>
            <person name="Becker D."/>
            <person name="Lang D."/>
            <person name="Vosolsobe S."/>
            <person name="Rombauts S."/>
            <person name="Wilhelmsson P.K.I."/>
            <person name="Janitza P."/>
            <person name="Kern R."/>
            <person name="Heyl A."/>
            <person name="Rumpler F."/>
            <person name="Villalobos L.I.A.C."/>
            <person name="Clay J.M."/>
            <person name="Skokan R."/>
            <person name="Toyoda A."/>
            <person name="Suzuki Y."/>
            <person name="Kagoshima H."/>
            <person name="Schijlen E."/>
            <person name="Tajeshwar N."/>
            <person name="Catarino B."/>
            <person name="Hetherington A.J."/>
            <person name="Saltykova A."/>
            <person name="Bonnot C."/>
            <person name="Breuninger H."/>
            <person name="Symeonidi A."/>
            <person name="Radhakrishnan G.V."/>
            <person name="Van Nieuwerburgh F."/>
            <person name="Deforce D."/>
            <person name="Chang C."/>
            <person name="Karol K.G."/>
            <person name="Hedrich R."/>
            <person name="Ulvskov P."/>
            <person name="Glockner G."/>
            <person name="Delwiche C.F."/>
            <person name="Petrasek J."/>
            <person name="Van de Peer Y."/>
            <person name="Friml J."/>
            <person name="Beilby M."/>
            <person name="Dolan L."/>
            <person name="Kohara Y."/>
            <person name="Sugano S."/>
            <person name="Fujiyama A."/>
            <person name="Delaux P.-M."/>
            <person name="Quint M."/>
            <person name="TheiBen G."/>
            <person name="Hagemann M."/>
            <person name="Harholt J."/>
            <person name="Dunand C."/>
            <person name="Zachgo S."/>
            <person name="Langdale J."/>
            <person name="Maumus F."/>
            <person name="Straeten D.V.D."/>
            <person name="Gould S.B."/>
            <person name="Rensing S.A."/>
        </authorList>
    </citation>
    <scope>NUCLEOTIDE SEQUENCE [LARGE SCALE GENOMIC DNA]</scope>
    <source>
        <strain evidence="5 6">S276</strain>
    </source>
</reference>
<protein>
    <recommendedName>
        <fullName evidence="7">Molybdopterin synthase catalytic subunit</fullName>
    </recommendedName>
</protein>
<dbReference type="Gramene" id="GBG66922">
    <property type="protein sequence ID" value="GBG66922"/>
    <property type="gene ID" value="CBR_g72677"/>
</dbReference>
<comment type="caution">
    <text evidence="5">The sequence shown here is derived from an EMBL/GenBank/DDBJ whole genome shotgun (WGS) entry which is preliminary data.</text>
</comment>
<feature type="compositionally biased region" description="Low complexity" evidence="4">
    <location>
        <begin position="45"/>
        <end position="54"/>
    </location>
</feature>
<keyword evidence="2" id="KW-0808">Transferase</keyword>
<evidence type="ECO:0000256" key="4">
    <source>
        <dbReference type="SAM" id="MobiDB-lite"/>
    </source>
</evidence>
<evidence type="ECO:0000256" key="3">
    <source>
        <dbReference type="ARBA" id="ARBA00023150"/>
    </source>
</evidence>
<keyword evidence="3" id="KW-0501">Molybdenum cofactor biosynthesis</keyword>
<evidence type="ECO:0000256" key="2">
    <source>
        <dbReference type="ARBA" id="ARBA00022679"/>
    </source>
</evidence>
<dbReference type="OrthoDB" id="5531344at2759"/>
<sequence length="259" mass="28369">MARKTGRTKSQVSDTSAGPLSPPPTPPPPQRHAESAPQLARSEESVPLPLSSLDESGDALSLPATRNGDSVELSSTCNGELVELSSGCNGDAAVQLSSARHGGAGVLQSENVLELTSEPLDINRYFKVVEDKTTGAVASFQGIARDRFEGKKVARLEYEAYHAMAICQLTEICREMRMKWPVRKIAIGHRTGKVEVGEPSVIIVVSSVHRREALEAVDFSINEIKKRVAIWKKEIYEEGDGMWKENEEFYHLRDRLGAA</sequence>
<dbReference type="STRING" id="69332.A0A388KA28"/>
<keyword evidence="6" id="KW-1185">Reference proteome</keyword>
<organism evidence="5 6">
    <name type="scientific">Chara braunii</name>
    <name type="common">Braun's stonewort</name>
    <dbReference type="NCBI Taxonomy" id="69332"/>
    <lineage>
        <taxon>Eukaryota</taxon>
        <taxon>Viridiplantae</taxon>
        <taxon>Streptophyta</taxon>
        <taxon>Charophyceae</taxon>
        <taxon>Charales</taxon>
        <taxon>Characeae</taxon>
        <taxon>Chara</taxon>
    </lineage>
</organism>
<dbReference type="AlphaFoldDB" id="A0A388KA28"/>
<dbReference type="InterPro" id="IPR003448">
    <property type="entry name" value="Mopterin_biosynth_MoaE"/>
</dbReference>
<dbReference type="GO" id="GO:0006777">
    <property type="term" value="P:Mo-molybdopterin cofactor biosynthetic process"/>
    <property type="evidence" value="ECO:0007669"/>
    <property type="project" value="UniProtKB-KW"/>
</dbReference>
<dbReference type="Pfam" id="PF02391">
    <property type="entry name" value="MoaE"/>
    <property type="match status" value="1"/>
</dbReference>
<dbReference type="InterPro" id="IPR036563">
    <property type="entry name" value="MoaE_sf"/>
</dbReference>
<feature type="compositionally biased region" description="Pro residues" evidence="4">
    <location>
        <begin position="20"/>
        <end position="30"/>
    </location>
</feature>
<keyword evidence="1" id="KW-0963">Cytoplasm</keyword>
<dbReference type="Gene3D" id="3.90.1170.40">
    <property type="entry name" value="Molybdopterin biosynthesis MoaE subunit"/>
    <property type="match status" value="1"/>
</dbReference>
<accession>A0A388KA28</accession>